<dbReference type="InterPro" id="IPR036188">
    <property type="entry name" value="FAD/NAD-bd_sf"/>
</dbReference>
<dbReference type="AlphaFoldDB" id="A0A6A6HRL8"/>
<dbReference type="EMBL" id="ML987215">
    <property type="protein sequence ID" value="KAF2240804.1"/>
    <property type="molecule type" value="Genomic_DNA"/>
</dbReference>
<dbReference type="RefSeq" id="XP_033675808.1">
    <property type="nucleotide sequence ID" value="XM_033836061.1"/>
</dbReference>
<evidence type="ECO:0000259" key="9">
    <source>
        <dbReference type="Pfam" id="PF07992"/>
    </source>
</evidence>
<dbReference type="InterPro" id="IPR004099">
    <property type="entry name" value="Pyr_nucl-diS_OxRdtase_dimer"/>
</dbReference>
<dbReference type="GO" id="GO:0003955">
    <property type="term" value="F:NAD(P)H dehydrogenase (quinone) activity"/>
    <property type="evidence" value="ECO:0007669"/>
    <property type="project" value="TreeGrafter"/>
</dbReference>
<dbReference type="Proteomes" id="UP000800094">
    <property type="component" value="Unassembled WGS sequence"/>
</dbReference>
<dbReference type="InterPro" id="IPR001100">
    <property type="entry name" value="Pyr_nuc-diS_OxRdtase"/>
</dbReference>
<feature type="disulfide bond" description="Redox-active" evidence="6">
    <location>
        <begin position="80"/>
        <end position="85"/>
    </location>
</feature>
<gene>
    <name evidence="10" type="ORF">BU26DRAFT_611356</name>
</gene>
<feature type="region of interest" description="Disordered" evidence="7">
    <location>
        <begin position="287"/>
        <end position="308"/>
    </location>
</feature>
<protein>
    <submittedName>
        <fullName evidence="10">FAD/NAD(P)-binding domain-containing protein</fullName>
    </submittedName>
</protein>
<dbReference type="Gene3D" id="3.30.390.30">
    <property type="match status" value="1"/>
</dbReference>
<name>A0A6A6HRL8_9PLEO</name>
<dbReference type="Pfam" id="PF02852">
    <property type="entry name" value="Pyr_redox_dim"/>
    <property type="match status" value="1"/>
</dbReference>
<comment type="cofactor">
    <cofactor evidence="5">
        <name>FAD</name>
        <dbReference type="ChEBI" id="CHEBI:57692"/>
    </cofactor>
    <text evidence="5">Binds 1 FAD per subunit.</text>
</comment>
<dbReference type="PANTHER" id="PTHR43014">
    <property type="entry name" value="MERCURIC REDUCTASE"/>
    <property type="match status" value="1"/>
</dbReference>
<dbReference type="PANTHER" id="PTHR43014:SF2">
    <property type="entry name" value="MERCURIC REDUCTASE"/>
    <property type="match status" value="1"/>
</dbReference>
<keyword evidence="5" id="KW-0547">Nucleotide-binding</keyword>
<dbReference type="PRINTS" id="PR00368">
    <property type="entry name" value="FADPNR"/>
</dbReference>
<organism evidence="10 11">
    <name type="scientific">Trematosphaeria pertusa</name>
    <dbReference type="NCBI Taxonomy" id="390896"/>
    <lineage>
        <taxon>Eukaryota</taxon>
        <taxon>Fungi</taxon>
        <taxon>Dikarya</taxon>
        <taxon>Ascomycota</taxon>
        <taxon>Pezizomycotina</taxon>
        <taxon>Dothideomycetes</taxon>
        <taxon>Pleosporomycetidae</taxon>
        <taxon>Pleosporales</taxon>
        <taxon>Massarineae</taxon>
        <taxon>Trematosphaeriaceae</taxon>
        <taxon>Trematosphaeria</taxon>
    </lineage>
</organism>
<dbReference type="GeneID" id="54589391"/>
<dbReference type="InterPro" id="IPR016156">
    <property type="entry name" value="FAD/NAD-linked_Rdtase_dimer_sf"/>
</dbReference>
<keyword evidence="11" id="KW-1185">Reference proteome</keyword>
<dbReference type="OrthoDB" id="361797at2759"/>
<dbReference type="SUPFAM" id="SSF55424">
    <property type="entry name" value="FAD/NAD-linked reductases, dimerisation (C-terminal) domain"/>
    <property type="match status" value="1"/>
</dbReference>
<feature type="binding site" evidence="5">
    <location>
        <position position="324"/>
    </location>
    <ligand>
        <name>NAD(+)</name>
        <dbReference type="ChEBI" id="CHEBI:57540"/>
    </ligand>
</feature>
<feature type="binding site" evidence="5">
    <location>
        <position position="365"/>
    </location>
    <ligand>
        <name>FAD</name>
        <dbReference type="ChEBI" id="CHEBI:57692"/>
    </ligand>
</feature>
<reference evidence="10" key="1">
    <citation type="journal article" date="2020" name="Stud. Mycol.">
        <title>101 Dothideomycetes genomes: a test case for predicting lifestyles and emergence of pathogens.</title>
        <authorList>
            <person name="Haridas S."/>
            <person name="Albert R."/>
            <person name="Binder M."/>
            <person name="Bloem J."/>
            <person name="Labutti K."/>
            <person name="Salamov A."/>
            <person name="Andreopoulos B."/>
            <person name="Baker S."/>
            <person name="Barry K."/>
            <person name="Bills G."/>
            <person name="Bluhm B."/>
            <person name="Cannon C."/>
            <person name="Castanera R."/>
            <person name="Culley D."/>
            <person name="Daum C."/>
            <person name="Ezra D."/>
            <person name="Gonzalez J."/>
            <person name="Henrissat B."/>
            <person name="Kuo A."/>
            <person name="Liang C."/>
            <person name="Lipzen A."/>
            <person name="Lutzoni F."/>
            <person name="Magnuson J."/>
            <person name="Mondo S."/>
            <person name="Nolan M."/>
            <person name="Ohm R."/>
            <person name="Pangilinan J."/>
            <person name="Park H.-J."/>
            <person name="Ramirez L."/>
            <person name="Alfaro M."/>
            <person name="Sun H."/>
            <person name="Tritt A."/>
            <person name="Yoshinaga Y."/>
            <person name="Zwiers L.-H."/>
            <person name="Turgeon B."/>
            <person name="Goodwin S."/>
            <person name="Spatafora J."/>
            <person name="Crous P."/>
            <person name="Grigoriev I."/>
        </authorList>
    </citation>
    <scope>NUCLEOTIDE SEQUENCE</scope>
    <source>
        <strain evidence="10">CBS 122368</strain>
    </source>
</reference>
<dbReference type="SUPFAM" id="SSF51905">
    <property type="entry name" value="FAD/NAD(P)-binding domain"/>
    <property type="match status" value="1"/>
</dbReference>
<feature type="binding site" evidence="5">
    <location>
        <position position="89"/>
    </location>
    <ligand>
        <name>FAD</name>
        <dbReference type="ChEBI" id="CHEBI:57692"/>
    </ligand>
</feature>
<dbReference type="GO" id="GO:0050660">
    <property type="term" value="F:flavin adenine dinucleotide binding"/>
    <property type="evidence" value="ECO:0007669"/>
    <property type="project" value="TreeGrafter"/>
</dbReference>
<feature type="domain" description="Pyridine nucleotide-disulphide oxidoreductase dimerisation" evidence="8">
    <location>
        <begin position="408"/>
        <end position="513"/>
    </location>
</feature>
<evidence type="ECO:0000256" key="4">
    <source>
        <dbReference type="PIRSR" id="PIRSR000350-2"/>
    </source>
</evidence>
<dbReference type="Pfam" id="PF07992">
    <property type="entry name" value="Pyr_redox_2"/>
    <property type="match status" value="1"/>
</dbReference>
<evidence type="ECO:0000313" key="11">
    <source>
        <dbReference type="Proteomes" id="UP000800094"/>
    </source>
</evidence>
<feature type="binding site" evidence="5">
    <location>
        <begin position="228"/>
        <end position="235"/>
    </location>
    <ligand>
        <name>NAD(+)</name>
        <dbReference type="ChEBI" id="CHEBI:57540"/>
    </ligand>
</feature>
<evidence type="ECO:0000256" key="7">
    <source>
        <dbReference type="SAM" id="MobiDB-lite"/>
    </source>
</evidence>
<evidence type="ECO:0000256" key="3">
    <source>
        <dbReference type="ARBA" id="ARBA00022827"/>
    </source>
</evidence>
<keyword evidence="5" id="KW-0520">NAD</keyword>
<sequence length="526" mass="56796">MLVGSLRSYNHVTSSARLFSLHQPRLRRRFVSRFPSTMSTTHYNALILGSGQAGTPLATHLRGLGKTVCLVEREHIAGCCVNEGCTPTKTMVASGRMAYLARRAADYGVHSARTGEVSVDMKKVRQRKRDIVNSFRGGSERRLEGAGVDVVMGSARFVTEKEVVVAPTTTAGAGEEKRISADNIYINVGCRPSRPDIPGLDSIEQTRVLDSTSIQELDEVPAHLVVIGGGYIGLEFGQLFRRLGAKVTIVHRGPRLLSKNDDPELVHCMQDILREDGIDILLNSSSTSIAPSTDDPNLPTTVSTSTPEKGEVELNTSHILLATGRIPNTDSLNLPAAGIATSQSGHIAVSPTLETNVAGVYALGDVKGGPAFTHISYDDFRIVRDSLALQGSKTEGSVKTTEQRKPHVPSVVYTDPQFAHIGPKFGDLPRGKKVVTYSMPASWIARGLETDETRGMLKAMVDAETEQIVSFSAIAVEGGEVMAVVQMAMLGGLTWTVLREGVFAHPSWAECLNNLWGGERREVTVE</sequence>
<dbReference type="PRINTS" id="PR00411">
    <property type="entry name" value="PNDRDTASEI"/>
</dbReference>
<evidence type="ECO:0000256" key="6">
    <source>
        <dbReference type="PIRSR" id="PIRSR000350-4"/>
    </source>
</evidence>
<feature type="domain" description="FAD/NAD(P)-binding" evidence="9">
    <location>
        <begin position="44"/>
        <end position="376"/>
    </location>
</feature>
<evidence type="ECO:0000256" key="2">
    <source>
        <dbReference type="ARBA" id="ARBA00022630"/>
    </source>
</evidence>
<keyword evidence="2" id="KW-0285">Flavoprotein</keyword>
<accession>A0A6A6HRL8</accession>
<feature type="compositionally biased region" description="Polar residues" evidence="7">
    <location>
        <begin position="287"/>
        <end position="307"/>
    </location>
</feature>
<dbReference type="InterPro" id="IPR023753">
    <property type="entry name" value="FAD/NAD-binding_dom"/>
</dbReference>
<dbReference type="Gene3D" id="3.50.50.60">
    <property type="entry name" value="FAD/NAD(P)-binding domain"/>
    <property type="match status" value="2"/>
</dbReference>
<evidence type="ECO:0000313" key="10">
    <source>
        <dbReference type="EMBL" id="KAF2240804.1"/>
    </source>
</evidence>
<dbReference type="PIRSF" id="PIRSF000350">
    <property type="entry name" value="Mercury_reductase_MerA"/>
    <property type="match status" value="1"/>
</dbReference>
<proteinExistence type="inferred from homology"/>
<evidence type="ECO:0000259" key="8">
    <source>
        <dbReference type="Pfam" id="PF02852"/>
    </source>
</evidence>
<evidence type="ECO:0000256" key="5">
    <source>
        <dbReference type="PIRSR" id="PIRSR000350-3"/>
    </source>
</evidence>
<feature type="active site" description="Proton acceptor" evidence="4">
    <location>
        <position position="505"/>
    </location>
</feature>
<keyword evidence="3 5" id="KW-0274">FAD</keyword>
<evidence type="ECO:0000256" key="1">
    <source>
        <dbReference type="ARBA" id="ARBA00007532"/>
    </source>
</evidence>
<comment type="similarity">
    <text evidence="1">Belongs to the class-I pyridine nucleotide-disulfide oxidoreductase family.</text>
</comment>